<reference evidence="2 3" key="1">
    <citation type="submission" date="2016-04" db="EMBL/GenBank/DDBJ databases">
        <title>A degradative enzymes factory behind the ericoid mycorrhizal symbiosis.</title>
        <authorList>
            <consortium name="DOE Joint Genome Institute"/>
            <person name="Martino E."/>
            <person name="Morin E."/>
            <person name="Grelet G."/>
            <person name="Kuo A."/>
            <person name="Kohler A."/>
            <person name="Daghino S."/>
            <person name="Barry K."/>
            <person name="Choi C."/>
            <person name="Cichocki N."/>
            <person name="Clum A."/>
            <person name="Copeland A."/>
            <person name="Hainaut M."/>
            <person name="Haridas S."/>
            <person name="Labutti K."/>
            <person name="Lindquist E."/>
            <person name="Lipzen A."/>
            <person name="Khouja H.-R."/>
            <person name="Murat C."/>
            <person name="Ohm R."/>
            <person name="Olson A."/>
            <person name="Spatafora J."/>
            <person name="Veneault-Fourrey C."/>
            <person name="Henrissat B."/>
            <person name="Grigoriev I."/>
            <person name="Martin F."/>
            <person name="Perotto S."/>
        </authorList>
    </citation>
    <scope>NUCLEOTIDE SEQUENCE [LARGE SCALE GENOMIC DNA]</scope>
    <source>
        <strain evidence="2 3">F</strain>
    </source>
</reference>
<name>A0A2J6S891_HYAVF</name>
<proteinExistence type="predicted"/>
<keyword evidence="1" id="KW-0175">Coiled coil</keyword>
<dbReference type="EMBL" id="KZ613938">
    <property type="protein sequence ID" value="PMD46978.1"/>
    <property type="molecule type" value="Genomic_DNA"/>
</dbReference>
<organism evidence="2 3">
    <name type="scientific">Hyaloscypha variabilis (strain UAMH 11265 / GT02V1 / F)</name>
    <name type="common">Meliniomyces variabilis</name>
    <dbReference type="NCBI Taxonomy" id="1149755"/>
    <lineage>
        <taxon>Eukaryota</taxon>
        <taxon>Fungi</taxon>
        <taxon>Dikarya</taxon>
        <taxon>Ascomycota</taxon>
        <taxon>Pezizomycotina</taxon>
        <taxon>Leotiomycetes</taxon>
        <taxon>Helotiales</taxon>
        <taxon>Hyaloscyphaceae</taxon>
        <taxon>Hyaloscypha</taxon>
        <taxon>Hyaloscypha variabilis</taxon>
    </lineage>
</organism>
<feature type="coiled-coil region" evidence="1">
    <location>
        <begin position="165"/>
        <end position="192"/>
    </location>
</feature>
<protein>
    <recommendedName>
        <fullName evidence="4">Fungal N-terminal domain-containing protein</fullName>
    </recommendedName>
</protein>
<sequence>MDPLTITTSIFGLLKATAQVAQYLAPYVSAAKDTPKIVTQVHSEVVYTRTILVAIEGLTKNLSTIPRRRAALIQIDQLVAVFTDGVLLFSELEAALPSLPPEGPTSPRLPLQLRLQWARKEGTLAALLARLQGFKASLSLMLNILQRQVHLPYSIDTDMLAAEHQKELSENIAELLASNQSLSLRLMNLEDAFEVQTIVSKRQSLAADGSGETNDGNSEQQQLHQLLEQTTINDKSDTSEPFARSEEFSVPTSAFEDDLDASRVYRRAQRDTMDFSFRSSVAHTNAWSVFSTLSDVSILSAIALPLYPEELGNA</sequence>
<accession>A0A2J6S891</accession>
<dbReference type="OrthoDB" id="19923at2759"/>
<evidence type="ECO:0008006" key="4">
    <source>
        <dbReference type="Google" id="ProtNLM"/>
    </source>
</evidence>
<dbReference type="STRING" id="1149755.A0A2J6S891"/>
<evidence type="ECO:0000313" key="3">
    <source>
        <dbReference type="Proteomes" id="UP000235786"/>
    </source>
</evidence>
<dbReference type="AlphaFoldDB" id="A0A2J6S891"/>
<evidence type="ECO:0000256" key="1">
    <source>
        <dbReference type="SAM" id="Coils"/>
    </source>
</evidence>
<keyword evidence="3" id="KW-1185">Reference proteome</keyword>
<gene>
    <name evidence="2" type="ORF">L207DRAFT_575782</name>
</gene>
<dbReference type="Proteomes" id="UP000235786">
    <property type="component" value="Unassembled WGS sequence"/>
</dbReference>
<evidence type="ECO:0000313" key="2">
    <source>
        <dbReference type="EMBL" id="PMD46978.1"/>
    </source>
</evidence>